<dbReference type="GO" id="GO:0008239">
    <property type="term" value="F:dipeptidyl-peptidase activity"/>
    <property type="evidence" value="ECO:0007669"/>
    <property type="project" value="UniProtKB-EC"/>
</dbReference>
<evidence type="ECO:0000256" key="21">
    <source>
        <dbReference type="ARBA" id="ARBA00023136"/>
    </source>
</evidence>
<keyword evidence="31" id="KW-1185">Reference proteome</keyword>
<keyword evidence="21" id="KW-0472">Membrane</keyword>
<sequence length="712" mass="81267">MQTFLKWLLGILGFAVIVTAVAVPLALLTGKSTTDPDSRRTYTLQNYLNNDYNYRTYDLQWISGNQYLHKASNGDILLVNAEAGTSSVILANTTLLWRHSYTASYHIYDFNNDGLLPNDTQYISWSPVGHKLAYVWNNNVYIKPSPTADSVQITQNGEENKIFNGIPDWVYEEEMFGTQSALWWSPNGNFVAYAAFNDSEVPVIEYSFYSEDTLQYPKTIRIPYPKAGAKNPTVQFFIVDTRLFPAFRAAEISPPAEIISGDHYLSVVTWVTDERICLQWLRRIQNFSVLTVCDFENATGNWLCPQEKQHTEESTTGWIGRFQPSVPHFAPDNVTYYRDSHLPITAGEWEVISIAAVTSNFLYYISNENGMPGGRNLYKVLLESSPNSTKCVSCDLNRERCQYYSVSFSKDAQYYQLDCPMHLKIMYLIFYELWYLVLRYLENNTELESSLEDIQIPSKKFGSILIGGYNLWYQMILPPHFDSSKKYPLLLEVYAGPCSQKVDYVFRISWATYLASTEQIIVASFDGRGSGYQGDEIMHAINRRLGTYEVEDQIAAARKFSEMSFVDKDRIAIWGWSYGGYVTSMVLGSGSGVFKCGIAVAPVSSWQYYDSIYTERYMGLPIASDNLNNYNSSTVMARAEKFKEVEYLLIHGTADDNVHFQQAAQISKALVDAEVDFQAMWYTDKDHSISGQAHKHIYTHMSHFIKQCFSLP</sequence>
<keyword evidence="12" id="KW-0964">Secreted</keyword>
<dbReference type="Ensembl" id="ENSACOT00000002205.1">
    <property type="protein sequence ID" value="ENSACOP00000002140.1"/>
    <property type="gene ID" value="ENSACOG00000001296.1"/>
</dbReference>
<keyword evidence="14" id="KW-0812">Transmembrane</keyword>
<comment type="similarity">
    <text evidence="7">Belongs to the peptidase S9B family. DPPIV subfamily.</text>
</comment>
<dbReference type="InterPro" id="IPR002469">
    <property type="entry name" value="Peptidase_S9B_N"/>
</dbReference>
<evidence type="ECO:0000256" key="24">
    <source>
        <dbReference type="ARBA" id="ARBA00023273"/>
    </source>
</evidence>
<evidence type="ECO:0000256" key="10">
    <source>
        <dbReference type="ARBA" id="ARBA00022438"/>
    </source>
</evidence>
<dbReference type="SUPFAM" id="SSF82171">
    <property type="entry name" value="DPP6 N-terminal domain-like"/>
    <property type="match status" value="1"/>
</dbReference>
<protein>
    <recommendedName>
        <fullName evidence="9">Dipeptidyl peptidase 4</fullName>
        <ecNumber evidence="8">3.4.14.5</ecNumber>
    </recommendedName>
    <alternativeName>
        <fullName evidence="25">Dipeptidyl peptidase IV</fullName>
    </alternativeName>
    <alternativeName>
        <fullName evidence="26">T-cell activation antigen CD26</fullName>
    </alternativeName>
</protein>
<keyword evidence="17" id="KW-0130">Cell adhesion</keyword>
<evidence type="ECO:0000256" key="14">
    <source>
        <dbReference type="ARBA" id="ARBA00022692"/>
    </source>
</evidence>
<keyword evidence="19" id="KW-0735">Signal-anchor</keyword>
<evidence type="ECO:0000256" key="20">
    <source>
        <dbReference type="ARBA" id="ARBA00022989"/>
    </source>
</evidence>
<dbReference type="InterPro" id="IPR050278">
    <property type="entry name" value="Serine_Prot_S9B/DPPIV"/>
</dbReference>
<evidence type="ECO:0000256" key="7">
    <source>
        <dbReference type="ARBA" id="ARBA00010036"/>
    </source>
</evidence>
<comment type="subcellular location">
    <subcellularLocation>
        <location evidence="6">Apical cell membrane</location>
        <topology evidence="6">Single-pass type II membrane protein</topology>
    </subcellularLocation>
    <subcellularLocation>
        <location evidence="3">Cell projection</location>
        <location evidence="3">Invadopodium membrane</location>
        <topology evidence="3">Single-pass type II membrane protein</topology>
    </subcellularLocation>
    <subcellularLocation>
        <location evidence="4">Cell projection</location>
        <location evidence="4">Lamellipodium membrane</location>
        <topology evidence="4">Single-pass type II membrane protein</topology>
    </subcellularLocation>
    <subcellularLocation>
        <location evidence="2">Membrane raft</location>
    </subcellularLocation>
    <subcellularLocation>
        <location evidence="5">Secreted</location>
    </subcellularLocation>
</comment>
<keyword evidence="24" id="KW-0966">Cell projection</keyword>
<dbReference type="GO" id="GO:0016324">
    <property type="term" value="C:apical plasma membrane"/>
    <property type="evidence" value="ECO:0007669"/>
    <property type="project" value="UniProtKB-SubCell"/>
</dbReference>
<keyword evidence="10" id="KW-0031">Aminopeptidase</keyword>
<evidence type="ECO:0000313" key="30">
    <source>
        <dbReference type="Ensembl" id="ENSACOP00000002140.1"/>
    </source>
</evidence>
<evidence type="ECO:0000256" key="5">
    <source>
        <dbReference type="ARBA" id="ARBA00004613"/>
    </source>
</evidence>
<dbReference type="GO" id="GO:0007155">
    <property type="term" value="P:cell adhesion"/>
    <property type="evidence" value="ECO:0007669"/>
    <property type="project" value="UniProtKB-KW"/>
</dbReference>
<evidence type="ECO:0000256" key="4">
    <source>
        <dbReference type="ARBA" id="ARBA00004485"/>
    </source>
</evidence>
<feature type="domain" description="Peptidase S9 prolyl oligopeptidase catalytic" evidence="27">
    <location>
        <begin position="508"/>
        <end position="709"/>
    </location>
</feature>
<dbReference type="GO" id="GO:0031258">
    <property type="term" value="C:lamellipodium membrane"/>
    <property type="evidence" value="ECO:0007669"/>
    <property type="project" value="UniProtKB-SubCell"/>
</dbReference>
<evidence type="ECO:0000259" key="27">
    <source>
        <dbReference type="Pfam" id="PF00326"/>
    </source>
</evidence>
<dbReference type="Proteomes" id="UP000694522">
    <property type="component" value="Unplaced"/>
</dbReference>
<dbReference type="InterPro" id="IPR001375">
    <property type="entry name" value="Peptidase_S9_cat"/>
</dbReference>
<dbReference type="PANTHER" id="PTHR11731:SF128">
    <property type="entry name" value="DIPEPTIDYL PEPTIDASE 4"/>
    <property type="match status" value="1"/>
</dbReference>
<keyword evidence="11" id="KW-1003">Cell membrane</keyword>
<dbReference type="GO" id="GO:0004177">
    <property type="term" value="F:aminopeptidase activity"/>
    <property type="evidence" value="ECO:0007669"/>
    <property type="project" value="UniProtKB-KW"/>
</dbReference>
<dbReference type="Gene3D" id="2.140.10.30">
    <property type="entry name" value="Dipeptidylpeptidase IV, N-terminal domain"/>
    <property type="match status" value="1"/>
</dbReference>
<reference evidence="30" key="2">
    <citation type="submission" date="2025-09" db="UniProtKB">
        <authorList>
            <consortium name="Ensembl"/>
        </authorList>
    </citation>
    <scope>IDENTIFICATION</scope>
</reference>
<evidence type="ECO:0000256" key="8">
    <source>
        <dbReference type="ARBA" id="ARBA00012062"/>
    </source>
</evidence>
<evidence type="ECO:0000256" key="17">
    <source>
        <dbReference type="ARBA" id="ARBA00022889"/>
    </source>
</evidence>
<evidence type="ECO:0000256" key="2">
    <source>
        <dbReference type="ARBA" id="ARBA00004285"/>
    </source>
</evidence>
<dbReference type="GO" id="GO:0006508">
    <property type="term" value="P:proteolysis"/>
    <property type="evidence" value="ECO:0007669"/>
    <property type="project" value="UniProtKB-KW"/>
</dbReference>
<evidence type="ECO:0000256" key="9">
    <source>
        <dbReference type="ARBA" id="ARBA00014711"/>
    </source>
</evidence>
<dbReference type="InterPro" id="IPR029058">
    <property type="entry name" value="AB_hydrolase_fold"/>
</dbReference>
<dbReference type="InterPro" id="IPR040522">
    <property type="entry name" value="DPPIV_rep"/>
</dbReference>
<evidence type="ECO:0000256" key="13">
    <source>
        <dbReference type="ARBA" id="ARBA00022670"/>
    </source>
</evidence>
<evidence type="ECO:0000256" key="22">
    <source>
        <dbReference type="ARBA" id="ARBA00023157"/>
    </source>
</evidence>
<evidence type="ECO:0000256" key="25">
    <source>
        <dbReference type="ARBA" id="ARBA00030567"/>
    </source>
</evidence>
<dbReference type="SUPFAM" id="SSF53474">
    <property type="entry name" value="alpha/beta-Hydrolases"/>
    <property type="match status" value="1"/>
</dbReference>
<evidence type="ECO:0000256" key="12">
    <source>
        <dbReference type="ARBA" id="ARBA00022525"/>
    </source>
</evidence>
<evidence type="ECO:0000259" key="29">
    <source>
        <dbReference type="Pfam" id="PF18811"/>
    </source>
</evidence>
<dbReference type="Pfam" id="PF18811">
    <property type="entry name" value="DPPIV_rep"/>
    <property type="match status" value="1"/>
</dbReference>
<evidence type="ECO:0000256" key="16">
    <source>
        <dbReference type="ARBA" id="ARBA00022825"/>
    </source>
</evidence>
<dbReference type="PANTHER" id="PTHR11731">
    <property type="entry name" value="PROTEASE FAMILY S9B,C DIPEPTIDYL-PEPTIDASE IV-RELATED"/>
    <property type="match status" value="1"/>
</dbReference>
<keyword evidence="18" id="KW-0965">Cell junction</keyword>
<dbReference type="Pfam" id="PF00930">
    <property type="entry name" value="DPPIV_N"/>
    <property type="match status" value="1"/>
</dbReference>
<evidence type="ECO:0000256" key="3">
    <source>
        <dbReference type="ARBA" id="ARBA00004341"/>
    </source>
</evidence>
<dbReference type="GO" id="GO:0045121">
    <property type="term" value="C:membrane raft"/>
    <property type="evidence" value="ECO:0007669"/>
    <property type="project" value="UniProtKB-SubCell"/>
</dbReference>
<dbReference type="Gene3D" id="3.40.50.1820">
    <property type="entry name" value="alpha/beta hydrolase"/>
    <property type="match status" value="1"/>
</dbReference>
<dbReference type="FunFam" id="3.40.50.1820:FF:000003">
    <property type="entry name" value="Dipeptidyl peptidase 4"/>
    <property type="match status" value="1"/>
</dbReference>
<keyword evidence="23" id="KW-0325">Glycoprotein</keyword>
<dbReference type="GO" id="GO:0004252">
    <property type="term" value="F:serine-type endopeptidase activity"/>
    <property type="evidence" value="ECO:0007669"/>
    <property type="project" value="InterPro"/>
</dbReference>
<feature type="domain" description="Dipeptidyl peptidase 4 low complexity region" evidence="29">
    <location>
        <begin position="37"/>
        <end position="57"/>
    </location>
</feature>
<keyword evidence="22" id="KW-1015">Disulfide bond</keyword>
<evidence type="ECO:0000256" key="23">
    <source>
        <dbReference type="ARBA" id="ARBA00023180"/>
    </source>
</evidence>
<dbReference type="PROSITE" id="PS00708">
    <property type="entry name" value="PRO_ENDOPEP_SER"/>
    <property type="match status" value="1"/>
</dbReference>
<feature type="domain" description="Dipeptidylpeptidase IV N-terminal" evidence="28">
    <location>
        <begin position="86"/>
        <end position="419"/>
    </location>
</feature>
<dbReference type="EC" id="3.4.14.5" evidence="8"/>
<dbReference type="InterPro" id="IPR002471">
    <property type="entry name" value="Pept_S9_AS"/>
</dbReference>
<evidence type="ECO:0000259" key="28">
    <source>
        <dbReference type="Pfam" id="PF00930"/>
    </source>
</evidence>
<evidence type="ECO:0000256" key="11">
    <source>
        <dbReference type="ARBA" id="ARBA00022475"/>
    </source>
</evidence>
<evidence type="ECO:0000256" key="1">
    <source>
        <dbReference type="ARBA" id="ARBA00001257"/>
    </source>
</evidence>
<keyword evidence="20" id="KW-1133">Transmembrane helix</keyword>
<keyword evidence="13" id="KW-0645">Protease</keyword>
<dbReference type="Pfam" id="PF00326">
    <property type="entry name" value="Peptidase_S9"/>
    <property type="match status" value="1"/>
</dbReference>
<dbReference type="GO" id="GO:0005576">
    <property type="term" value="C:extracellular region"/>
    <property type="evidence" value="ECO:0007669"/>
    <property type="project" value="UniProtKB-SubCell"/>
</dbReference>
<organism evidence="30 31">
    <name type="scientific">Amazona collaria</name>
    <name type="common">yellow-billed parrot</name>
    <dbReference type="NCBI Taxonomy" id="241587"/>
    <lineage>
        <taxon>Eukaryota</taxon>
        <taxon>Metazoa</taxon>
        <taxon>Chordata</taxon>
        <taxon>Craniata</taxon>
        <taxon>Vertebrata</taxon>
        <taxon>Euteleostomi</taxon>
        <taxon>Archelosauria</taxon>
        <taxon>Archosauria</taxon>
        <taxon>Dinosauria</taxon>
        <taxon>Saurischia</taxon>
        <taxon>Theropoda</taxon>
        <taxon>Coelurosauria</taxon>
        <taxon>Aves</taxon>
        <taxon>Neognathae</taxon>
        <taxon>Neoaves</taxon>
        <taxon>Telluraves</taxon>
        <taxon>Australaves</taxon>
        <taxon>Psittaciformes</taxon>
        <taxon>Psittacidae</taxon>
        <taxon>Amazona</taxon>
    </lineage>
</organism>
<keyword evidence="16" id="KW-0720">Serine protease</keyword>
<reference evidence="30" key="1">
    <citation type="submission" date="2025-08" db="UniProtKB">
        <authorList>
            <consortium name="Ensembl"/>
        </authorList>
    </citation>
    <scope>IDENTIFICATION</scope>
</reference>
<accession>A0A8B9EYN5</accession>
<evidence type="ECO:0000256" key="15">
    <source>
        <dbReference type="ARBA" id="ARBA00022801"/>
    </source>
</evidence>
<evidence type="ECO:0000256" key="19">
    <source>
        <dbReference type="ARBA" id="ARBA00022968"/>
    </source>
</evidence>
<name>A0A8B9EYN5_9PSIT</name>
<keyword evidence="15" id="KW-0378">Hydrolase</keyword>
<dbReference type="AlphaFoldDB" id="A0A8B9EYN5"/>
<comment type="catalytic activity">
    <reaction evidence="1">
        <text>Release of an N-terminal dipeptide, Xaa-Yaa-|-Zaa-, from a polypeptide, preferentially when Yaa is Pro, provided Zaa is neither Pro nor hydroxyproline.</text>
        <dbReference type="EC" id="3.4.14.5"/>
    </reaction>
</comment>
<evidence type="ECO:0000256" key="26">
    <source>
        <dbReference type="ARBA" id="ARBA00031284"/>
    </source>
</evidence>
<evidence type="ECO:0000313" key="31">
    <source>
        <dbReference type="Proteomes" id="UP000694522"/>
    </source>
</evidence>
<evidence type="ECO:0000256" key="6">
    <source>
        <dbReference type="ARBA" id="ARBA00004655"/>
    </source>
</evidence>
<proteinExistence type="inferred from homology"/>
<evidence type="ECO:0000256" key="18">
    <source>
        <dbReference type="ARBA" id="ARBA00022949"/>
    </source>
</evidence>